<evidence type="ECO:0000256" key="1">
    <source>
        <dbReference type="SAM" id="Phobius"/>
    </source>
</evidence>
<dbReference type="EMBL" id="GEGO01002925">
    <property type="protein sequence ID" value="JAR92479.1"/>
    <property type="molecule type" value="Transcribed_RNA"/>
</dbReference>
<organism evidence="2">
    <name type="scientific">Ixodes ricinus</name>
    <name type="common">Common tick</name>
    <name type="synonym">Acarus ricinus</name>
    <dbReference type="NCBI Taxonomy" id="34613"/>
    <lineage>
        <taxon>Eukaryota</taxon>
        <taxon>Metazoa</taxon>
        <taxon>Ecdysozoa</taxon>
        <taxon>Arthropoda</taxon>
        <taxon>Chelicerata</taxon>
        <taxon>Arachnida</taxon>
        <taxon>Acari</taxon>
        <taxon>Parasitiformes</taxon>
        <taxon>Ixodida</taxon>
        <taxon>Ixodoidea</taxon>
        <taxon>Ixodidae</taxon>
        <taxon>Ixodinae</taxon>
        <taxon>Ixodes</taxon>
    </lineage>
</organism>
<feature type="transmembrane region" description="Helical" evidence="1">
    <location>
        <begin position="126"/>
        <end position="143"/>
    </location>
</feature>
<name>A0A147BNX9_IXORI</name>
<accession>A0A147BNX9</accession>
<keyword evidence="1" id="KW-0812">Transmembrane</keyword>
<keyword evidence="1" id="KW-1133">Transmembrane helix</keyword>
<reference evidence="2" key="1">
    <citation type="journal article" date="2018" name="PLoS Negl. Trop. Dis.">
        <title>Sialome diversity of ticks revealed by RNAseq of single tick salivary glands.</title>
        <authorList>
            <person name="Perner J."/>
            <person name="Kropackova S."/>
            <person name="Kopacek P."/>
            <person name="Ribeiro J.M."/>
        </authorList>
    </citation>
    <scope>NUCLEOTIDE SEQUENCE</scope>
    <source>
        <strain evidence="2">Siblings of single egg batch collected in Ceske Budejovice</strain>
        <tissue evidence="2">Salivary glands</tissue>
    </source>
</reference>
<protein>
    <submittedName>
        <fullName evidence="2">Protein bm5863 isoform d</fullName>
    </submittedName>
</protein>
<evidence type="ECO:0000313" key="2">
    <source>
        <dbReference type="EMBL" id="JAR92479.1"/>
    </source>
</evidence>
<dbReference type="AlphaFoldDB" id="A0A147BNX9"/>
<keyword evidence="1" id="KW-0472">Membrane</keyword>
<proteinExistence type="predicted"/>
<sequence length="158" mass="17547">MSRNVPMQSASFLSSLAISSSYSSAFSLLALRYFVLSLSSLMPWLYSSLSLRIFSSALMYCVAAKMLSNLVLSVCPSDSGQLESVWWQKITFSKMARGTPKSSTTVALMSQHLEVAVVLLPSWSRWTMFASTVLKVVLFLFCFSRKSRFTTYGSPLTS</sequence>